<gene>
    <name evidence="1" type="ORF">E2L00_07025</name>
</gene>
<evidence type="ECO:0000313" key="2">
    <source>
        <dbReference type="Proteomes" id="UP000697927"/>
    </source>
</evidence>
<protein>
    <submittedName>
        <fullName evidence="1">Protein ninY</fullName>
    </submittedName>
</protein>
<evidence type="ECO:0000313" key="1">
    <source>
        <dbReference type="EMBL" id="NIY47291.1"/>
    </source>
</evidence>
<dbReference type="RefSeq" id="WP_167608900.1">
    <property type="nucleotide sequence ID" value="NZ_SOYS01000002.1"/>
</dbReference>
<organism evidence="1 2">
    <name type="scientific">Cedecea colo</name>
    <dbReference type="NCBI Taxonomy" id="2552946"/>
    <lineage>
        <taxon>Bacteria</taxon>
        <taxon>Pseudomonadati</taxon>
        <taxon>Pseudomonadota</taxon>
        <taxon>Gammaproteobacteria</taxon>
        <taxon>Enterobacterales</taxon>
        <taxon>Enterobacteriaceae</taxon>
        <taxon>Cedecea</taxon>
    </lineage>
</organism>
<reference evidence="1 2" key="1">
    <citation type="journal article" date="2020" name="Microorganisms">
        <title>Polyphasic Characterisation of Cedecea colo sp. nov., a New Enteric Bacterium Isolated from the Koala Hindgut.</title>
        <authorList>
            <person name="Boath J.M."/>
            <person name="Dakhal S."/>
            <person name="Van T.T.H."/>
            <person name="Moore R.J."/>
            <person name="Dekiwadia C."/>
            <person name="Macreadie I.G."/>
        </authorList>
    </citation>
    <scope>NUCLEOTIDE SEQUENCE [LARGE SCALE GENOMIC DNA]</scope>
    <source>
        <strain evidence="1 2">ZA</strain>
    </source>
</reference>
<keyword evidence="2" id="KW-1185">Reference proteome</keyword>
<accession>A0ABX0VM61</accession>
<name>A0ABX0VM61_9ENTR</name>
<dbReference type="EMBL" id="SOYS01000002">
    <property type="protein sequence ID" value="NIY47291.1"/>
    <property type="molecule type" value="Genomic_DNA"/>
</dbReference>
<comment type="caution">
    <text evidence="1">The sequence shown here is derived from an EMBL/GenBank/DDBJ whole genome shotgun (WGS) entry which is preliminary data.</text>
</comment>
<sequence>MKTIRYPMTTAAVFDDVVYPVHFDNQGQVKQEVDGAVSWFCRWCNEEKAVVKASMLVSCWGLYLNHDELIAEAE</sequence>
<dbReference type="Proteomes" id="UP000697927">
    <property type="component" value="Unassembled WGS sequence"/>
</dbReference>
<proteinExistence type="predicted"/>